<keyword evidence="2 14" id="KW-1003">Cell membrane</keyword>
<dbReference type="Pfam" id="PF13853">
    <property type="entry name" value="7tm_4"/>
    <property type="match status" value="1"/>
</dbReference>
<evidence type="ECO:0000256" key="12">
    <source>
        <dbReference type="ARBA" id="ARBA00023224"/>
    </source>
</evidence>
<feature type="transmembrane region" description="Helical" evidence="14">
    <location>
        <begin position="200"/>
        <end position="218"/>
    </location>
</feature>
<accession>A0A6I8SER6</accession>
<keyword evidence="7 13" id="KW-0297">G-protein coupled receptor</keyword>
<dbReference type="GO" id="GO:0004984">
    <property type="term" value="F:olfactory receptor activity"/>
    <property type="evidence" value="ECO:0007669"/>
    <property type="project" value="InterPro"/>
</dbReference>
<dbReference type="InterPro" id="IPR050939">
    <property type="entry name" value="Olfactory_GPCR1"/>
</dbReference>
<keyword evidence="6 14" id="KW-1133">Transmembrane helix</keyword>
<evidence type="ECO:0000313" key="19">
    <source>
        <dbReference type="Xenbase" id="XB-GENE-29087995"/>
    </source>
</evidence>
<dbReference type="Gene3D" id="1.20.1070.10">
    <property type="entry name" value="Rhodopsin 7-helix transmembrane proteins"/>
    <property type="match status" value="1"/>
</dbReference>
<comment type="similarity">
    <text evidence="13">Belongs to the G-protein coupled receptor 1 family.</text>
</comment>
<gene>
    <name evidence="19" type="primary">or5ar12</name>
    <name evidence="16 18" type="synonym">LOC101734698</name>
</gene>
<dbReference type="OrthoDB" id="9975554at2759"/>
<keyword evidence="12 13" id="KW-0807">Transducer</keyword>
<dbReference type="PANTHER" id="PTHR24242:SF227">
    <property type="entry name" value="OLFACTORY RECEPTOR"/>
    <property type="match status" value="1"/>
</dbReference>
<name>A0A6I8SER6_XENTR</name>
<dbReference type="InterPro" id="IPR000276">
    <property type="entry name" value="GPCR_Rhodpsn"/>
</dbReference>
<keyword evidence="5 14" id="KW-0552">Olfaction</keyword>
<dbReference type="GO" id="GO:0005886">
    <property type="term" value="C:plasma membrane"/>
    <property type="evidence" value="ECO:0007669"/>
    <property type="project" value="UniProtKB-SubCell"/>
</dbReference>
<feature type="transmembrane region" description="Helical" evidence="14">
    <location>
        <begin position="140"/>
        <end position="163"/>
    </location>
</feature>
<dbReference type="InterPro" id="IPR000725">
    <property type="entry name" value="Olfact_rcpt"/>
</dbReference>
<evidence type="ECO:0000313" key="18">
    <source>
        <dbReference type="RefSeq" id="XP_031762108.1"/>
    </source>
</evidence>
<dbReference type="AGR" id="Xenbase:XB-GENE-29087995"/>
<feature type="domain" description="G-protein coupled receptors family 1 profile" evidence="15">
    <location>
        <begin position="41"/>
        <end position="290"/>
    </location>
</feature>
<evidence type="ECO:0000313" key="17">
    <source>
        <dbReference type="Proteomes" id="UP000008143"/>
    </source>
</evidence>
<dbReference type="Bgee" id="ENSXETG00000039642">
    <property type="expression patterns" value="Expressed in egg cell and 3 other cell types or tissues"/>
</dbReference>
<proteinExistence type="inferred from homology"/>
<keyword evidence="8 14" id="KW-0472">Membrane</keyword>
<evidence type="ECO:0000256" key="14">
    <source>
        <dbReference type="RuleBase" id="RU363047"/>
    </source>
</evidence>
<keyword evidence="10 13" id="KW-0675">Receptor</keyword>
<dbReference type="CDD" id="cd15914">
    <property type="entry name" value="7tmA_OR6N-like"/>
    <property type="match status" value="1"/>
</dbReference>
<sequence length="311" mass="34779">MKYPDNNSVTEIILSGFPNLQHYSPLLFTVLLVIYLFIITGNTLICFVVKKEHSLHSPMYFFICTLSLTELCYTGVTIPTMLANLLEEEKKISLKGCLLQAYFLHSFGSAECYLLTTMAYDRYLAICKPLHYSSIMTMGLFIKLAAACIISGFLSPVIGAFLISSLPFCGPNCIQTLFCDFLPLIALACTDTKLHVLVEFVVGSVIILLSCIFVLQSYSRIIHVILKIKSRKGRQKTFSTCGAHLIVVVLFFGSISFTYIRLSESYSADYDRAVGVAYAIFTPLANPVIYGLRNQGIKNSLQKHLRFSLLF</sequence>
<keyword evidence="4 13" id="KW-0812">Transmembrane</keyword>
<keyword evidence="11" id="KW-0325">Glycoprotein</keyword>
<dbReference type="PROSITE" id="PS00237">
    <property type="entry name" value="G_PROTEIN_RECEP_F1_1"/>
    <property type="match status" value="1"/>
</dbReference>
<keyword evidence="17" id="KW-1185">Reference proteome</keyword>
<dbReference type="KEGG" id="xtr:101734698"/>
<evidence type="ECO:0000256" key="9">
    <source>
        <dbReference type="ARBA" id="ARBA00023157"/>
    </source>
</evidence>
<evidence type="ECO:0000313" key="16">
    <source>
        <dbReference type="Ensembl" id="ENSXETP00000095536"/>
    </source>
</evidence>
<feature type="transmembrane region" description="Helical" evidence="14">
    <location>
        <begin position="26"/>
        <end position="48"/>
    </location>
</feature>
<feature type="transmembrane region" description="Helical" evidence="14">
    <location>
        <begin position="102"/>
        <end position="120"/>
    </location>
</feature>
<feature type="transmembrane region" description="Helical" evidence="14">
    <location>
        <begin position="60"/>
        <end position="82"/>
    </location>
</feature>
<feature type="transmembrane region" description="Helical" evidence="14">
    <location>
        <begin position="238"/>
        <end position="260"/>
    </location>
</feature>
<dbReference type="GeneTree" id="ENSGT00940000158895"/>
<evidence type="ECO:0000256" key="8">
    <source>
        <dbReference type="ARBA" id="ARBA00023136"/>
    </source>
</evidence>
<comment type="subcellular location">
    <subcellularLocation>
        <location evidence="1 14">Cell membrane</location>
        <topology evidence="1 14">Multi-pass membrane protein</topology>
    </subcellularLocation>
</comment>
<dbReference type="InterPro" id="IPR017452">
    <property type="entry name" value="GPCR_Rhodpsn_7TM"/>
</dbReference>
<feature type="transmembrane region" description="Helical" evidence="14">
    <location>
        <begin position="272"/>
        <end position="292"/>
    </location>
</feature>
<dbReference type="PRINTS" id="PR00245">
    <property type="entry name" value="OLFACTORYR"/>
</dbReference>
<dbReference type="PANTHER" id="PTHR24242">
    <property type="entry name" value="G-PROTEIN COUPLED RECEPTOR"/>
    <property type="match status" value="1"/>
</dbReference>
<dbReference type="PROSITE" id="PS50262">
    <property type="entry name" value="G_PROTEIN_RECEP_F1_2"/>
    <property type="match status" value="1"/>
</dbReference>
<reference evidence="16" key="1">
    <citation type="journal article" date="2010" name="Science">
        <title>The genome of the Western clawed frog Xenopus tropicalis.</title>
        <authorList>
            <person name="Hellsten U."/>
            <person name="Harland R.M."/>
            <person name="Gilchrist M.J."/>
            <person name="Hendrix D."/>
            <person name="Jurka J."/>
            <person name="Kapitonov V."/>
            <person name="Ovcharenko I."/>
            <person name="Putnam N.H."/>
            <person name="Shu S."/>
            <person name="Taher L."/>
            <person name="Blitz I.L."/>
            <person name="Blumberg B."/>
            <person name="Dichmann D.S."/>
            <person name="Dubchak I."/>
            <person name="Amaya E."/>
            <person name="Detter J.C."/>
            <person name="Fletcher R."/>
            <person name="Gerhard D.S."/>
            <person name="Goodstein D."/>
            <person name="Graves T."/>
            <person name="Grigoriev I.V."/>
            <person name="Grimwood J."/>
            <person name="Kawashima T."/>
            <person name="Lindquist E."/>
            <person name="Lucas S.M."/>
            <person name="Mead P.E."/>
            <person name="Mitros T."/>
            <person name="Ogino H."/>
            <person name="Ohta Y."/>
            <person name="Poliakov A.V."/>
            <person name="Pollet N."/>
            <person name="Robert J."/>
            <person name="Salamov A."/>
            <person name="Sater A.K."/>
            <person name="Schmutz J."/>
            <person name="Terry A."/>
            <person name="Vize P.D."/>
            <person name="Warren W.C."/>
            <person name="Wells D."/>
            <person name="Wills A."/>
            <person name="Wilson R.K."/>
            <person name="Zimmerman L.B."/>
            <person name="Zorn A.M."/>
            <person name="Grainger R."/>
            <person name="Grammer T."/>
            <person name="Khokha M.K."/>
            <person name="Richardson P.M."/>
            <person name="Rokhsar D.S."/>
        </authorList>
    </citation>
    <scope>NUCLEOTIDE SEQUENCE [LARGE SCALE GENOMIC DNA]</scope>
    <source>
        <strain evidence="16">Nigerian</strain>
    </source>
</reference>
<dbReference type="SUPFAM" id="SSF81321">
    <property type="entry name" value="Family A G protein-coupled receptor-like"/>
    <property type="match status" value="1"/>
</dbReference>
<dbReference type="OMA" id="CDFLPLI"/>
<protein>
    <recommendedName>
        <fullName evidence="14">Olfactory receptor</fullName>
    </recommendedName>
</protein>
<keyword evidence="3 14" id="KW-0716">Sensory transduction</keyword>
<evidence type="ECO:0000256" key="5">
    <source>
        <dbReference type="ARBA" id="ARBA00022725"/>
    </source>
</evidence>
<evidence type="ECO:0000256" key="3">
    <source>
        <dbReference type="ARBA" id="ARBA00022606"/>
    </source>
</evidence>
<dbReference type="PRINTS" id="PR00237">
    <property type="entry name" value="GPCRRHODOPSN"/>
</dbReference>
<reference evidence="18" key="3">
    <citation type="submission" date="2025-04" db="UniProtKB">
        <authorList>
            <consortium name="RefSeq"/>
        </authorList>
    </citation>
    <scope>IDENTIFICATION</scope>
    <source>
        <strain evidence="18">Nigerian</strain>
        <tissue evidence="18">Liver and blood</tissue>
    </source>
</reference>
<evidence type="ECO:0000256" key="13">
    <source>
        <dbReference type="RuleBase" id="RU000688"/>
    </source>
</evidence>
<keyword evidence="9" id="KW-1015">Disulfide bond</keyword>
<evidence type="ECO:0000256" key="2">
    <source>
        <dbReference type="ARBA" id="ARBA00022475"/>
    </source>
</evidence>
<dbReference type="FunFam" id="1.20.1070.10:FF:000001">
    <property type="entry name" value="Olfactory receptor"/>
    <property type="match status" value="1"/>
</dbReference>
<evidence type="ECO:0000256" key="1">
    <source>
        <dbReference type="ARBA" id="ARBA00004651"/>
    </source>
</evidence>
<evidence type="ECO:0000256" key="4">
    <source>
        <dbReference type="ARBA" id="ARBA00022692"/>
    </source>
</evidence>
<evidence type="ECO:0000256" key="10">
    <source>
        <dbReference type="ARBA" id="ARBA00023170"/>
    </source>
</evidence>
<dbReference type="Ensembl" id="ENSXETT00000123231">
    <property type="protein sequence ID" value="ENSXETP00000107885"/>
    <property type="gene ID" value="ENSXETG00000039642"/>
</dbReference>
<dbReference type="RefSeq" id="XP_031762108.1">
    <property type="nucleotide sequence ID" value="XM_031906248.1"/>
</dbReference>
<evidence type="ECO:0000259" key="15">
    <source>
        <dbReference type="PROSITE" id="PS50262"/>
    </source>
</evidence>
<organism evidence="16">
    <name type="scientific">Xenopus tropicalis</name>
    <name type="common">Western clawed frog</name>
    <name type="synonym">Silurana tropicalis</name>
    <dbReference type="NCBI Taxonomy" id="8364"/>
    <lineage>
        <taxon>Eukaryota</taxon>
        <taxon>Metazoa</taxon>
        <taxon>Chordata</taxon>
        <taxon>Craniata</taxon>
        <taxon>Vertebrata</taxon>
        <taxon>Euteleostomi</taxon>
        <taxon>Amphibia</taxon>
        <taxon>Batrachia</taxon>
        <taxon>Anura</taxon>
        <taxon>Pipoidea</taxon>
        <taxon>Pipidae</taxon>
        <taxon>Xenopodinae</taxon>
        <taxon>Xenopus</taxon>
        <taxon>Silurana</taxon>
    </lineage>
</organism>
<evidence type="ECO:0000256" key="6">
    <source>
        <dbReference type="ARBA" id="ARBA00022989"/>
    </source>
</evidence>
<dbReference type="GO" id="GO:0004930">
    <property type="term" value="F:G protein-coupled receptor activity"/>
    <property type="evidence" value="ECO:0007669"/>
    <property type="project" value="UniProtKB-KW"/>
</dbReference>
<reference evidence="16" key="2">
    <citation type="submission" date="2020-05" db="UniProtKB">
        <authorList>
            <consortium name="Ensembl"/>
        </authorList>
    </citation>
    <scope>IDENTIFICATION</scope>
</reference>
<dbReference type="Ensembl" id="ENSXETT00000090332">
    <property type="protein sequence ID" value="ENSXETP00000095536"/>
    <property type="gene ID" value="ENSXETG00000039642"/>
</dbReference>
<dbReference type="Proteomes" id="UP000008143">
    <property type="component" value="Chromosome 7"/>
</dbReference>
<dbReference type="AlphaFoldDB" id="A0A6I8SER6"/>
<evidence type="ECO:0000256" key="7">
    <source>
        <dbReference type="ARBA" id="ARBA00023040"/>
    </source>
</evidence>
<evidence type="ECO:0000256" key="11">
    <source>
        <dbReference type="ARBA" id="ARBA00023180"/>
    </source>
</evidence>
<dbReference type="Xenbase" id="XB-GENE-29087995">
    <property type="gene designation" value="or5ar12"/>
</dbReference>